<dbReference type="PANTHER" id="PTHR34874">
    <property type="entry name" value="PROTEIN YCHN"/>
    <property type="match status" value="1"/>
</dbReference>
<dbReference type="EMBL" id="CP027792">
    <property type="protein sequence ID" value="AVP58505.1"/>
    <property type="molecule type" value="Genomic_DNA"/>
</dbReference>
<reference evidence="2" key="1">
    <citation type="submission" date="2018-03" db="EMBL/GenBank/DDBJ databases">
        <title>Genome sequencing of Melaminivora sp. strain SC2-7.</title>
        <authorList>
            <person name="Kim S.-J."/>
            <person name="Heo J."/>
            <person name="Ahn J.-H."/>
            <person name="Kwon S.-W."/>
        </authorList>
    </citation>
    <scope>NUCLEOTIDE SEQUENCE [LARGE SCALE GENOMIC DNA]</scope>
    <source>
        <strain evidence="2">SC2-7</strain>
    </source>
</reference>
<dbReference type="AlphaFoldDB" id="A0A2P1NN79"/>
<name>A0A2P1NN79_9BURK</name>
<organism evidence="1 2">
    <name type="scientific">Pulveribacter suum</name>
    <dbReference type="NCBI Taxonomy" id="2116657"/>
    <lineage>
        <taxon>Bacteria</taxon>
        <taxon>Pseudomonadati</taxon>
        <taxon>Pseudomonadota</taxon>
        <taxon>Betaproteobacteria</taxon>
        <taxon>Burkholderiales</taxon>
        <taxon>Comamonadaceae</taxon>
        <taxon>Pulveribacter</taxon>
    </lineage>
</organism>
<dbReference type="Gene3D" id="3.40.1260.10">
    <property type="entry name" value="DsrEFH-like"/>
    <property type="match status" value="1"/>
</dbReference>
<evidence type="ECO:0000313" key="1">
    <source>
        <dbReference type="EMBL" id="AVP58505.1"/>
    </source>
</evidence>
<sequence length="120" mass="12469">MPGPQHIVVIIHAAAYGSERCLSGLRVANTLAARDDVASLRVFLMSDATVAALPHQRDGAGQGLQTLVQELVQAGASVLLCRTCALARGLAELPLIEGVAIGTLPELGDWIAAADKVITF</sequence>
<keyword evidence="2" id="KW-1185">Reference proteome</keyword>
<dbReference type="InterPro" id="IPR027396">
    <property type="entry name" value="DsrEFH-like"/>
</dbReference>
<dbReference type="Pfam" id="PF02635">
    <property type="entry name" value="DsrE"/>
    <property type="match status" value="1"/>
</dbReference>
<dbReference type="InterPro" id="IPR003787">
    <property type="entry name" value="Sulphur_relay_DsrE/F-like"/>
</dbReference>
<dbReference type="OrthoDB" id="9812053at2"/>
<dbReference type="SUPFAM" id="SSF75169">
    <property type="entry name" value="DsrEFH-like"/>
    <property type="match status" value="1"/>
</dbReference>
<dbReference type="Proteomes" id="UP000241829">
    <property type="component" value="Chromosome"/>
</dbReference>
<protein>
    <submittedName>
        <fullName evidence="1">Uncharacterized protein</fullName>
    </submittedName>
</protein>
<dbReference type="PANTHER" id="PTHR34874:SF1">
    <property type="entry name" value="PROTEIN YCHN"/>
    <property type="match status" value="1"/>
</dbReference>
<dbReference type="GO" id="GO:0005829">
    <property type="term" value="C:cytosol"/>
    <property type="evidence" value="ECO:0007669"/>
    <property type="project" value="TreeGrafter"/>
</dbReference>
<evidence type="ECO:0000313" key="2">
    <source>
        <dbReference type="Proteomes" id="UP000241829"/>
    </source>
</evidence>
<accession>A0A2P1NN79</accession>
<gene>
    <name evidence="1" type="ORF">C7H73_13080</name>
</gene>
<dbReference type="KEGG" id="melm:C7H73_13080"/>
<proteinExistence type="predicted"/>
<dbReference type="RefSeq" id="WP_106847053.1">
    <property type="nucleotide sequence ID" value="NZ_CP027792.1"/>
</dbReference>